<dbReference type="GO" id="GO:0005634">
    <property type="term" value="C:nucleus"/>
    <property type="evidence" value="ECO:0007669"/>
    <property type="project" value="UniProtKB-SubCell"/>
</dbReference>
<dbReference type="InterPro" id="IPR013734">
    <property type="entry name" value="TF_Nrm1/Whi5"/>
</dbReference>
<evidence type="ECO:0000256" key="9">
    <source>
        <dbReference type="SAM" id="MobiDB-lite"/>
    </source>
</evidence>
<evidence type="ECO:0000256" key="2">
    <source>
        <dbReference type="ARBA" id="ARBA00004496"/>
    </source>
</evidence>
<feature type="region of interest" description="Disordered" evidence="9">
    <location>
        <begin position="126"/>
        <end position="275"/>
    </location>
</feature>
<dbReference type="EMBL" id="KV427708">
    <property type="protein sequence ID" value="KZS99881.1"/>
    <property type="molecule type" value="Genomic_DNA"/>
</dbReference>
<reference evidence="10 11" key="1">
    <citation type="journal article" date="2016" name="Mol. Biol. Evol.">
        <title>Comparative Genomics of Early-Diverging Mushroom-Forming Fungi Provides Insights into the Origins of Lignocellulose Decay Capabilities.</title>
        <authorList>
            <person name="Nagy L.G."/>
            <person name="Riley R."/>
            <person name="Tritt A."/>
            <person name="Adam C."/>
            <person name="Daum C."/>
            <person name="Floudas D."/>
            <person name="Sun H."/>
            <person name="Yadav J.S."/>
            <person name="Pangilinan J."/>
            <person name="Larsson K.H."/>
            <person name="Matsuura K."/>
            <person name="Barry K."/>
            <person name="Labutti K."/>
            <person name="Kuo R."/>
            <person name="Ohm R.A."/>
            <person name="Bhattacharya S.S."/>
            <person name="Shirouzu T."/>
            <person name="Yoshinaga Y."/>
            <person name="Martin F.M."/>
            <person name="Grigoriev I.V."/>
            <person name="Hibbett D.S."/>
        </authorList>
    </citation>
    <scope>NUCLEOTIDE SEQUENCE [LARGE SCALE GENOMIC DNA]</scope>
    <source>
        <strain evidence="10 11">93-53</strain>
    </source>
</reference>
<proteinExistence type="inferred from homology"/>
<evidence type="ECO:0000256" key="6">
    <source>
        <dbReference type="ARBA" id="ARBA00023015"/>
    </source>
</evidence>
<dbReference type="InParanoid" id="A0A165AY77"/>
<keyword evidence="11" id="KW-1185">Reference proteome</keyword>
<dbReference type="Pfam" id="PF08528">
    <property type="entry name" value="Whi5"/>
    <property type="match status" value="1"/>
</dbReference>
<evidence type="ECO:0000313" key="11">
    <source>
        <dbReference type="Proteomes" id="UP000076871"/>
    </source>
</evidence>
<feature type="compositionally biased region" description="Low complexity" evidence="9">
    <location>
        <begin position="230"/>
        <end position="269"/>
    </location>
</feature>
<accession>A0A165AY77</accession>
<evidence type="ECO:0000256" key="5">
    <source>
        <dbReference type="ARBA" id="ARBA00022491"/>
    </source>
</evidence>
<evidence type="ECO:0000256" key="1">
    <source>
        <dbReference type="ARBA" id="ARBA00004123"/>
    </source>
</evidence>
<feature type="compositionally biased region" description="Polar residues" evidence="9">
    <location>
        <begin position="184"/>
        <end position="195"/>
    </location>
</feature>
<organism evidence="10 11">
    <name type="scientific">Laetiporus sulphureus 93-53</name>
    <dbReference type="NCBI Taxonomy" id="1314785"/>
    <lineage>
        <taxon>Eukaryota</taxon>
        <taxon>Fungi</taxon>
        <taxon>Dikarya</taxon>
        <taxon>Basidiomycota</taxon>
        <taxon>Agaricomycotina</taxon>
        <taxon>Agaricomycetes</taxon>
        <taxon>Polyporales</taxon>
        <taxon>Laetiporus</taxon>
    </lineage>
</organism>
<comment type="similarity">
    <text evidence="3">Belongs to the WHI5/NRM1 family.</text>
</comment>
<keyword evidence="7" id="KW-0804">Transcription</keyword>
<feature type="compositionally biased region" description="Low complexity" evidence="9">
    <location>
        <begin position="126"/>
        <end position="143"/>
    </location>
</feature>
<keyword evidence="8" id="KW-0539">Nucleus</keyword>
<evidence type="ECO:0000256" key="4">
    <source>
        <dbReference type="ARBA" id="ARBA00022490"/>
    </source>
</evidence>
<feature type="compositionally biased region" description="Polar residues" evidence="9">
    <location>
        <begin position="210"/>
        <end position="229"/>
    </location>
</feature>
<dbReference type="GO" id="GO:0005737">
    <property type="term" value="C:cytoplasm"/>
    <property type="evidence" value="ECO:0007669"/>
    <property type="project" value="UniProtKB-SubCell"/>
</dbReference>
<name>A0A165AY77_9APHY</name>
<dbReference type="OrthoDB" id="2359117at2759"/>
<evidence type="ECO:0000256" key="7">
    <source>
        <dbReference type="ARBA" id="ARBA00023163"/>
    </source>
</evidence>
<dbReference type="AlphaFoldDB" id="A0A165AY77"/>
<evidence type="ECO:0000313" key="10">
    <source>
        <dbReference type="EMBL" id="KZS99881.1"/>
    </source>
</evidence>
<keyword evidence="5" id="KW-0678">Repressor</keyword>
<gene>
    <name evidence="10" type="ORF">LAESUDRAFT_59831</name>
</gene>
<keyword evidence="6" id="KW-0805">Transcription regulation</keyword>
<comment type="subcellular location">
    <subcellularLocation>
        <location evidence="2">Cytoplasm</location>
    </subcellularLocation>
    <subcellularLocation>
        <location evidence="1">Nucleus</location>
    </subcellularLocation>
</comment>
<evidence type="ECO:0000256" key="8">
    <source>
        <dbReference type="ARBA" id="ARBA00023242"/>
    </source>
</evidence>
<dbReference type="RefSeq" id="XP_040757622.1">
    <property type="nucleotide sequence ID" value="XM_040903049.1"/>
</dbReference>
<dbReference type="STRING" id="1314785.A0A165AY77"/>
<keyword evidence="4" id="KW-0963">Cytoplasm</keyword>
<dbReference type="Proteomes" id="UP000076871">
    <property type="component" value="Unassembled WGS sequence"/>
</dbReference>
<feature type="compositionally biased region" description="Polar residues" evidence="9">
    <location>
        <begin position="148"/>
        <end position="166"/>
    </location>
</feature>
<sequence>MTDNVTSASQTGVFQVDHKRRKLTPERAKANYLSGQLRLRLQYAKLKVEHGWQRQNLNEVENLYFRHTHRNRPSPTVSSGGRRNTGANALVLTPNTIFPVNEYKQDQLAQSGLLMAEALNRSVHQLAASTSSNTPSTSTLASPGHTYVNRSTPLSPFSHVASQANEQQPSSSTPQPSSTLPTAAETTTSEVNLTEQVPPGASPALGNMSPVASTTPTNLPVSDDQTQTDQEVSPSQPVSSSIEHPSQPQAAPSPAATVAAPSAPAQSSPTLSDSVGPLMNPGVTLTYDAFWSSHSLSTQAYRNVLFNSMAFGAPAPDPRFMGSQPAFSAAAAMPMMPIQVSQQADGFVTPGGQSSVGGVGWSP</sequence>
<protein>
    <submittedName>
        <fullName evidence="10">Uncharacterized protein</fullName>
    </submittedName>
</protein>
<evidence type="ECO:0000256" key="3">
    <source>
        <dbReference type="ARBA" id="ARBA00006922"/>
    </source>
</evidence>
<feature type="compositionally biased region" description="Low complexity" evidence="9">
    <location>
        <begin position="167"/>
        <end position="182"/>
    </location>
</feature>
<dbReference type="GeneID" id="63820080"/>